<evidence type="ECO:0000256" key="4">
    <source>
        <dbReference type="ARBA" id="ARBA00022842"/>
    </source>
</evidence>
<dbReference type="Gene3D" id="1.10.600.10">
    <property type="entry name" value="Farnesyl Diphosphate Synthase"/>
    <property type="match status" value="1"/>
</dbReference>
<evidence type="ECO:0000313" key="8">
    <source>
        <dbReference type="Proteomes" id="UP000308652"/>
    </source>
</evidence>
<dbReference type="PANTHER" id="PTHR35201">
    <property type="entry name" value="TERPENE SYNTHASE"/>
    <property type="match status" value="1"/>
</dbReference>
<sequence length="351" mass="39605">MTSQFVLPDALASWPWSRQLSDYYEEAKDESAAWTESFRPFDAKGLAKFNVCDPNLLSALTFSTRNKDIIRLGCDLLNISFVYDEHTDILDEAGTLKMNQIISDVFRDSTKPRPQGENCLGAMVQDFCLRAATISSSDASCLKHLTSHFEAFTAAVVREANDRSNFRQRSFDEYLAIRRDTSGVLPNFALVEFGLDIPDAVLEHPVLLSLRDSANDITSILNDLYSYAMEKSRGLDDHNSITVIMREHKLNLQDAVNWIGRYADSCVDKFLSEMRHVPSFGPEIDEKVKIYIDGLGQWVRGSDDWSFENQRYFGPTGLSLKENRVMSLLPPSQGCIPKTAEASAYKDSHKL</sequence>
<proteinExistence type="inferred from homology"/>
<keyword evidence="5 6" id="KW-0456">Lyase</keyword>
<accession>A0A5C3LZC8</accession>
<protein>
    <recommendedName>
        <fullName evidence="6">Terpene synthase</fullName>
        <ecNumber evidence="6">4.2.3.-</ecNumber>
    </recommendedName>
</protein>
<dbReference type="InterPro" id="IPR034686">
    <property type="entry name" value="Terpene_cyclase-like_2"/>
</dbReference>
<evidence type="ECO:0000256" key="3">
    <source>
        <dbReference type="ARBA" id="ARBA00022723"/>
    </source>
</evidence>
<dbReference type="PANTHER" id="PTHR35201:SF4">
    <property type="entry name" value="BETA-PINACENE SYNTHASE-RELATED"/>
    <property type="match status" value="1"/>
</dbReference>
<dbReference type="Proteomes" id="UP000308652">
    <property type="component" value="Unassembled WGS sequence"/>
</dbReference>
<gene>
    <name evidence="7" type="ORF">BDQ12DRAFT_723410</name>
</gene>
<dbReference type="Pfam" id="PF19086">
    <property type="entry name" value="Terpene_syn_C_2"/>
    <property type="match status" value="1"/>
</dbReference>
<dbReference type="GO" id="GO:0008299">
    <property type="term" value="P:isoprenoid biosynthetic process"/>
    <property type="evidence" value="ECO:0007669"/>
    <property type="project" value="UniProtKB-ARBA"/>
</dbReference>
<evidence type="ECO:0000256" key="5">
    <source>
        <dbReference type="ARBA" id="ARBA00023239"/>
    </source>
</evidence>
<organism evidence="7 8">
    <name type="scientific">Crucibulum laeve</name>
    <dbReference type="NCBI Taxonomy" id="68775"/>
    <lineage>
        <taxon>Eukaryota</taxon>
        <taxon>Fungi</taxon>
        <taxon>Dikarya</taxon>
        <taxon>Basidiomycota</taxon>
        <taxon>Agaricomycotina</taxon>
        <taxon>Agaricomycetes</taxon>
        <taxon>Agaricomycetidae</taxon>
        <taxon>Agaricales</taxon>
        <taxon>Agaricineae</taxon>
        <taxon>Nidulariaceae</taxon>
        <taxon>Crucibulum</taxon>
    </lineage>
</organism>
<dbReference type="EMBL" id="ML213603">
    <property type="protein sequence ID" value="TFK38579.1"/>
    <property type="molecule type" value="Genomic_DNA"/>
</dbReference>
<keyword evidence="4 6" id="KW-0460">Magnesium</keyword>
<evidence type="ECO:0000256" key="6">
    <source>
        <dbReference type="RuleBase" id="RU366034"/>
    </source>
</evidence>
<keyword evidence="3 6" id="KW-0479">Metal-binding</keyword>
<dbReference type="EC" id="4.2.3.-" evidence="6"/>
<keyword evidence="8" id="KW-1185">Reference proteome</keyword>
<dbReference type="SFLD" id="SFLDG01020">
    <property type="entry name" value="Terpene_Cyclase_Like_2"/>
    <property type="match status" value="1"/>
</dbReference>
<comment type="cofactor">
    <cofactor evidence="1 6">
        <name>Mg(2+)</name>
        <dbReference type="ChEBI" id="CHEBI:18420"/>
    </cofactor>
</comment>
<dbReference type="SFLD" id="SFLDS00005">
    <property type="entry name" value="Isoprenoid_Synthase_Type_I"/>
    <property type="match status" value="1"/>
</dbReference>
<dbReference type="InterPro" id="IPR008949">
    <property type="entry name" value="Isoprenoid_synthase_dom_sf"/>
</dbReference>
<dbReference type="OrthoDB" id="6486656at2759"/>
<dbReference type="GO" id="GO:0010333">
    <property type="term" value="F:terpene synthase activity"/>
    <property type="evidence" value="ECO:0007669"/>
    <property type="project" value="InterPro"/>
</dbReference>
<evidence type="ECO:0000256" key="1">
    <source>
        <dbReference type="ARBA" id="ARBA00001946"/>
    </source>
</evidence>
<dbReference type="SUPFAM" id="SSF48576">
    <property type="entry name" value="Terpenoid synthases"/>
    <property type="match status" value="1"/>
</dbReference>
<comment type="similarity">
    <text evidence="2 6">Belongs to the terpene synthase family.</text>
</comment>
<name>A0A5C3LZC8_9AGAR</name>
<evidence type="ECO:0000313" key="7">
    <source>
        <dbReference type="EMBL" id="TFK38579.1"/>
    </source>
</evidence>
<dbReference type="AlphaFoldDB" id="A0A5C3LZC8"/>
<dbReference type="GO" id="GO:0046872">
    <property type="term" value="F:metal ion binding"/>
    <property type="evidence" value="ECO:0007669"/>
    <property type="project" value="UniProtKB-KW"/>
</dbReference>
<evidence type="ECO:0000256" key="2">
    <source>
        <dbReference type="ARBA" id="ARBA00006333"/>
    </source>
</evidence>
<reference evidence="7 8" key="1">
    <citation type="journal article" date="2019" name="Nat. Ecol. Evol.">
        <title>Megaphylogeny resolves global patterns of mushroom evolution.</title>
        <authorList>
            <person name="Varga T."/>
            <person name="Krizsan K."/>
            <person name="Foldi C."/>
            <person name="Dima B."/>
            <person name="Sanchez-Garcia M."/>
            <person name="Sanchez-Ramirez S."/>
            <person name="Szollosi G.J."/>
            <person name="Szarkandi J.G."/>
            <person name="Papp V."/>
            <person name="Albert L."/>
            <person name="Andreopoulos W."/>
            <person name="Angelini C."/>
            <person name="Antonin V."/>
            <person name="Barry K.W."/>
            <person name="Bougher N.L."/>
            <person name="Buchanan P."/>
            <person name="Buyck B."/>
            <person name="Bense V."/>
            <person name="Catcheside P."/>
            <person name="Chovatia M."/>
            <person name="Cooper J."/>
            <person name="Damon W."/>
            <person name="Desjardin D."/>
            <person name="Finy P."/>
            <person name="Geml J."/>
            <person name="Haridas S."/>
            <person name="Hughes K."/>
            <person name="Justo A."/>
            <person name="Karasinski D."/>
            <person name="Kautmanova I."/>
            <person name="Kiss B."/>
            <person name="Kocsube S."/>
            <person name="Kotiranta H."/>
            <person name="LaButti K.M."/>
            <person name="Lechner B.E."/>
            <person name="Liimatainen K."/>
            <person name="Lipzen A."/>
            <person name="Lukacs Z."/>
            <person name="Mihaltcheva S."/>
            <person name="Morgado L.N."/>
            <person name="Niskanen T."/>
            <person name="Noordeloos M.E."/>
            <person name="Ohm R.A."/>
            <person name="Ortiz-Santana B."/>
            <person name="Ovrebo C."/>
            <person name="Racz N."/>
            <person name="Riley R."/>
            <person name="Savchenko A."/>
            <person name="Shiryaev A."/>
            <person name="Soop K."/>
            <person name="Spirin V."/>
            <person name="Szebenyi C."/>
            <person name="Tomsovsky M."/>
            <person name="Tulloss R.E."/>
            <person name="Uehling J."/>
            <person name="Grigoriev I.V."/>
            <person name="Vagvolgyi C."/>
            <person name="Papp T."/>
            <person name="Martin F.M."/>
            <person name="Miettinen O."/>
            <person name="Hibbett D.S."/>
            <person name="Nagy L.G."/>
        </authorList>
    </citation>
    <scope>NUCLEOTIDE SEQUENCE [LARGE SCALE GENOMIC DNA]</scope>
    <source>
        <strain evidence="7 8">CBS 166.37</strain>
    </source>
</reference>